<sequence>MSFPKILLIVVSLVVAAAAVAYWQLGGWQEASVQTIAPEGGAYRMVGKPYTGTPGHPEMEKIFRDVRKRWEGGELPGMMAIAVFREPLTNKDTLEQFMGVLLPPNFTPSPLPEGYELLQIPARQSVQARLEAHSSVWPSPRTLREKIEGYAQQQGHQLRQDVTLEKYVSPRRLEVEVPIR</sequence>
<organism evidence="1 2">
    <name type="scientific">Cesiribacter andamanensis AMV16</name>
    <dbReference type="NCBI Taxonomy" id="1279009"/>
    <lineage>
        <taxon>Bacteria</taxon>
        <taxon>Pseudomonadati</taxon>
        <taxon>Bacteroidota</taxon>
        <taxon>Cytophagia</taxon>
        <taxon>Cytophagales</taxon>
        <taxon>Cesiribacteraceae</taxon>
        <taxon>Cesiribacter</taxon>
    </lineage>
</organism>
<dbReference type="Proteomes" id="UP000011910">
    <property type="component" value="Unassembled WGS sequence"/>
</dbReference>
<protein>
    <recommendedName>
        <fullName evidence="3">GyrI-like small molecule binding domain-containing protein</fullName>
    </recommendedName>
</protein>
<dbReference type="eggNOG" id="ENOG5033BZ0">
    <property type="taxonomic scope" value="Bacteria"/>
</dbReference>
<evidence type="ECO:0000313" key="2">
    <source>
        <dbReference type="Proteomes" id="UP000011910"/>
    </source>
</evidence>
<comment type="caution">
    <text evidence="1">The sequence shown here is derived from an EMBL/GenBank/DDBJ whole genome shotgun (WGS) entry which is preliminary data.</text>
</comment>
<keyword evidence="2" id="KW-1185">Reference proteome</keyword>
<dbReference type="SUPFAM" id="SSF55136">
    <property type="entry name" value="Probable bacterial effector-binding domain"/>
    <property type="match status" value="1"/>
</dbReference>
<name>M7N4M7_9BACT</name>
<dbReference type="RefSeq" id="WP_009196027.1">
    <property type="nucleotide sequence ID" value="NZ_AODQ01000067.1"/>
</dbReference>
<accession>M7N4M7</accession>
<proteinExistence type="predicted"/>
<gene>
    <name evidence="1" type="ORF">ADICEAN_02637</name>
</gene>
<dbReference type="InterPro" id="IPR011256">
    <property type="entry name" value="Reg_factor_effector_dom_sf"/>
</dbReference>
<evidence type="ECO:0000313" key="1">
    <source>
        <dbReference type="EMBL" id="EMR02242.1"/>
    </source>
</evidence>
<dbReference type="EMBL" id="AODQ01000067">
    <property type="protein sequence ID" value="EMR02242.1"/>
    <property type="molecule type" value="Genomic_DNA"/>
</dbReference>
<reference evidence="1 2" key="1">
    <citation type="journal article" date="2013" name="Genome Announc.">
        <title>Draft Genome Sequence of Cesiribacter andamanensis Strain AMV16T, Isolated from a Soil Sample from a Mud Volcano in the Andaman Islands, India.</title>
        <authorList>
            <person name="Shivaji S."/>
            <person name="Ara S."/>
            <person name="Begum Z."/>
            <person name="Srinivas T.N."/>
            <person name="Singh A."/>
            <person name="Kumar Pinnaka A."/>
        </authorList>
    </citation>
    <scope>NUCLEOTIDE SEQUENCE [LARGE SCALE GENOMIC DNA]</scope>
    <source>
        <strain evidence="1 2">AMV16</strain>
    </source>
</reference>
<evidence type="ECO:0008006" key="3">
    <source>
        <dbReference type="Google" id="ProtNLM"/>
    </source>
</evidence>
<dbReference type="AlphaFoldDB" id="M7N4M7"/>